<comment type="caution">
    <text evidence="1">The sequence shown here is derived from an EMBL/GenBank/DDBJ whole genome shotgun (WGS) entry which is preliminary data.</text>
</comment>
<gene>
    <name evidence="1" type="ORF">CWN49_02765</name>
</gene>
<organism evidence="1 2">
    <name type="scientific">Klebsiella michiganensis</name>
    <dbReference type="NCBI Taxonomy" id="1134687"/>
    <lineage>
        <taxon>Bacteria</taxon>
        <taxon>Pseudomonadati</taxon>
        <taxon>Pseudomonadota</taxon>
        <taxon>Gammaproteobacteria</taxon>
        <taxon>Enterobacterales</taxon>
        <taxon>Enterobacteriaceae</taxon>
        <taxon>Klebsiella/Raoultella group</taxon>
        <taxon>Klebsiella</taxon>
    </lineage>
</organism>
<dbReference type="Proteomes" id="UP000234667">
    <property type="component" value="Unassembled WGS sequence"/>
</dbReference>
<reference evidence="1 2" key="2">
    <citation type="submission" date="2018-01" db="EMBL/GenBank/DDBJ databases">
        <title>Genomic study of Klebsiella pneumoniae.</title>
        <authorList>
            <person name="Yang Y."/>
            <person name="Bicalho R."/>
        </authorList>
    </citation>
    <scope>NUCLEOTIDE SEQUENCE [LARGE SCALE GENOMIC DNA]</scope>
    <source>
        <strain evidence="1 2">A10</strain>
    </source>
</reference>
<name>A0A2J5Q8W8_9ENTR</name>
<proteinExistence type="predicted"/>
<reference evidence="1 2" key="1">
    <citation type="submission" date="2017-11" db="EMBL/GenBank/DDBJ databases">
        <authorList>
            <person name="Han C.G."/>
        </authorList>
    </citation>
    <scope>NUCLEOTIDE SEQUENCE [LARGE SCALE GENOMIC DNA]</scope>
    <source>
        <strain evidence="1 2">A10</strain>
    </source>
</reference>
<evidence type="ECO:0000313" key="1">
    <source>
        <dbReference type="EMBL" id="PLO74741.1"/>
    </source>
</evidence>
<evidence type="ECO:0000313" key="2">
    <source>
        <dbReference type="Proteomes" id="UP000234667"/>
    </source>
</evidence>
<accession>A0A2J5Q8W8</accession>
<dbReference type="EMBL" id="PIDR01000038">
    <property type="protein sequence ID" value="PLO74741.1"/>
    <property type="molecule type" value="Genomic_DNA"/>
</dbReference>
<sequence>MEIKKEVYEEILRTLHDYYPDPLMSDGYQFLSDKYGESVLDGHLVYLSQKGLINCPHEYVYFDEDGHKIRNPIRGQGGWLINPTLTFITSSGIDYVQA</sequence>
<dbReference type="AlphaFoldDB" id="A0A2J5Q8W8"/>
<protein>
    <submittedName>
        <fullName evidence="1">Uncharacterized protein</fullName>
    </submittedName>
</protein>